<dbReference type="Proteomes" id="UP000269115">
    <property type="component" value="Unassembled WGS sequence"/>
</dbReference>
<comment type="caution">
    <text evidence="2">The sequence shown here is derived from an EMBL/GenBank/DDBJ whole genome shotgun (WGS) entry which is preliminary data.</text>
</comment>
<feature type="domain" description="Extradiol ring-cleavage dioxygenase LigAB LigA subunit" evidence="1">
    <location>
        <begin position="6"/>
        <end position="63"/>
    </location>
</feature>
<organism evidence="2 3">
    <name type="scientific">Pseudomonas putida</name>
    <name type="common">Arthrobacter siderocapsulatus</name>
    <dbReference type="NCBI Taxonomy" id="303"/>
    <lineage>
        <taxon>Bacteria</taxon>
        <taxon>Pseudomonadati</taxon>
        <taxon>Pseudomonadota</taxon>
        <taxon>Gammaproteobacteria</taxon>
        <taxon>Pseudomonadales</taxon>
        <taxon>Pseudomonadaceae</taxon>
        <taxon>Pseudomonas</taxon>
    </lineage>
</organism>
<dbReference type="Pfam" id="PF07746">
    <property type="entry name" value="LigA"/>
    <property type="match status" value="1"/>
</dbReference>
<name>A0A9X8EKJ6_PSEPU</name>
<dbReference type="OrthoDB" id="3478734at2"/>
<evidence type="ECO:0000259" key="1">
    <source>
        <dbReference type="Pfam" id="PF07746"/>
    </source>
</evidence>
<dbReference type="Gene3D" id="1.10.700.10">
    <property type="entry name" value="Dioxygenase LigAB, LigA subunit"/>
    <property type="match status" value="1"/>
</dbReference>
<proteinExistence type="predicted"/>
<gene>
    <name evidence="2" type="ORF">EDF85_0915</name>
</gene>
<sequence length="98" mass="11000">MSRNVMERVLWQLCVERAAKQRFREDAAGFVQRFALAPDEAQMILDFDVAGLQAAGVNPMLTMGFWQELSPQRSMRVYKQRLGCTDEQGAGFSAALKG</sequence>
<dbReference type="InterPro" id="IPR011986">
    <property type="entry name" value="Xdiol_dOase_LigA"/>
</dbReference>
<dbReference type="AlphaFoldDB" id="A0A9X8EKJ6"/>
<dbReference type="SUPFAM" id="SSF48076">
    <property type="entry name" value="LigA subunit of an aromatic-ring-opening dioxygenase LigAB"/>
    <property type="match status" value="1"/>
</dbReference>
<evidence type="ECO:0000313" key="3">
    <source>
        <dbReference type="Proteomes" id="UP000269115"/>
    </source>
</evidence>
<evidence type="ECO:0000313" key="2">
    <source>
        <dbReference type="EMBL" id="ROQ53162.1"/>
    </source>
</evidence>
<dbReference type="CDD" id="cd07321">
    <property type="entry name" value="Extradiol_Dioxygenase_3A_like"/>
    <property type="match status" value="1"/>
</dbReference>
<accession>A0A9X8EKJ6</accession>
<dbReference type="InterPro" id="IPR036622">
    <property type="entry name" value="LigA_sf"/>
</dbReference>
<dbReference type="EMBL" id="RJUR01000011">
    <property type="protein sequence ID" value="ROQ53162.1"/>
    <property type="molecule type" value="Genomic_DNA"/>
</dbReference>
<reference evidence="2 3" key="1">
    <citation type="submission" date="2018-11" db="EMBL/GenBank/DDBJ databases">
        <title>Genomic analyses of the natural microbiome of Caenorhabditis elegans.</title>
        <authorList>
            <person name="Samuel B."/>
        </authorList>
    </citation>
    <scope>NUCLEOTIDE SEQUENCE [LARGE SCALE GENOMIC DNA]</scope>
    <source>
        <strain evidence="2 3">BIGb0473</strain>
    </source>
</reference>
<dbReference type="RefSeq" id="WP_043861074.1">
    <property type="nucleotide sequence ID" value="NZ_LKGZ01000023.1"/>
</dbReference>
<dbReference type="GeneID" id="87481722"/>
<protein>
    <submittedName>
        <fullName evidence="2">Protocatechuate 4,5-dioxygenase alpha chain</fullName>
    </submittedName>
</protein>